<sequence>MGLNFWTSRRFRMASRYWTPMHLSSWAPRANILPSEVRTAAKGEWAHLSGSTGTESRWELNRMEGRSGLDPGQVRRTTGFPRTYSRVRACNPMERAWSRRKETGSE</sequence>
<evidence type="ECO:0000313" key="1">
    <source>
        <dbReference type="EMBL" id="MBA4673718.1"/>
    </source>
</evidence>
<dbReference type="AlphaFoldDB" id="A0A7C9APP1"/>
<proteinExistence type="predicted"/>
<reference evidence="1" key="2">
    <citation type="submission" date="2020-07" db="EMBL/GenBank/DDBJ databases">
        <authorList>
            <person name="Vera ALvarez R."/>
            <person name="Arias-Moreno D.M."/>
            <person name="Jimenez-Jacinto V."/>
            <person name="Jimenez-Bremont J.F."/>
            <person name="Swaminathan K."/>
            <person name="Moose S.P."/>
            <person name="Guerrero-Gonzalez M.L."/>
            <person name="Marino-Ramirez L."/>
            <person name="Landsman D."/>
            <person name="Rodriguez-Kessler M."/>
            <person name="Delgado-Sanchez P."/>
        </authorList>
    </citation>
    <scope>NUCLEOTIDE SEQUENCE</scope>
    <source>
        <tissue evidence="1">Cladode</tissue>
    </source>
</reference>
<accession>A0A7C9APP1</accession>
<dbReference type="EMBL" id="GISG01260449">
    <property type="protein sequence ID" value="MBA4673718.1"/>
    <property type="molecule type" value="Transcribed_RNA"/>
</dbReference>
<name>A0A7C9APP1_OPUST</name>
<protein>
    <submittedName>
        <fullName evidence="1">Uncharacterized protein</fullName>
    </submittedName>
</protein>
<organism evidence="1">
    <name type="scientific">Opuntia streptacantha</name>
    <name type="common">Prickly pear cactus</name>
    <name type="synonym">Opuntia cardona</name>
    <dbReference type="NCBI Taxonomy" id="393608"/>
    <lineage>
        <taxon>Eukaryota</taxon>
        <taxon>Viridiplantae</taxon>
        <taxon>Streptophyta</taxon>
        <taxon>Embryophyta</taxon>
        <taxon>Tracheophyta</taxon>
        <taxon>Spermatophyta</taxon>
        <taxon>Magnoliopsida</taxon>
        <taxon>eudicotyledons</taxon>
        <taxon>Gunneridae</taxon>
        <taxon>Pentapetalae</taxon>
        <taxon>Caryophyllales</taxon>
        <taxon>Cactineae</taxon>
        <taxon>Cactaceae</taxon>
        <taxon>Opuntioideae</taxon>
        <taxon>Opuntia</taxon>
    </lineage>
</organism>
<reference evidence="1" key="1">
    <citation type="journal article" date="2013" name="J. Plant Res.">
        <title>Effect of fungi and light on seed germination of three Opuntia species from semiarid lands of central Mexico.</title>
        <authorList>
            <person name="Delgado-Sanchez P."/>
            <person name="Jimenez-Bremont J.F."/>
            <person name="Guerrero-Gonzalez Mde L."/>
            <person name="Flores J."/>
        </authorList>
    </citation>
    <scope>NUCLEOTIDE SEQUENCE</scope>
    <source>
        <tissue evidence="1">Cladode</tissue>
    </source>
</reference>